<feature type="transmembrane region" description="Helical" evidence="9">
    <location>
        <begin position="277"/>
        <end position="296"/>
    </location>
</feature>
<feature type="binding site" description="axial binding residue" evidence="8">
    <location>
        <position position="244"/>
    </location>
    <ligand>
        <name>heme b</name>
        <dbReference type="ChEBI" id="CHEBI:60344"/>
        <label>1</label>
    </ligand>
    <ligandPart>
        <name>Fe</name>
        <dbReference type="ChEBI" id="CHEBI:18248"/>
    </ligandPart>
</feature>
<dbReference type="CDD" id="cd08760">
    <property type="entry name" value="Cyt_b561_FRRS1_like"/>
    <property type="match status" value="1"/>
</dbReference>
<keyword evidence="5" id="KW-0249">Electron transport</keyword>
<dbReference type="InterPro" id="IPR006593">
    <property type="entry name" value="Cyt_b561/ferric_Rdtase_TM"/>
</dbReference>
<protein>
    <recommendedName>
        <fullName evidence="15">Cytochrome b561 and DOMON domain-containing protein</fullName>
    </recommendedName>
</protein>
<evidence type="ECO:0000256" key="1">
    <source>
        <dbReference type="ARBA" id="ARBA00004370"/>
    </source>
</evidence>
<keyword evidence="14" id="KW-1185">Reference proteome</keyword>
<dbReference type="PANTHER" id="PTHR23130:SF171">
    <property type="entry name" value="OS01G0895300 PROTEIN"/>
    <property type="match status" value="1"/>
</dbReference>
<dbReference type="GO" id="GO:0046872">
    <property type="term" value="F:metal ion binding"/>
    <property type="evidence" value="ECO:0007669"/>
    <property type="project" value="UniProtKB-KW"/>
</dbReference>
<keyword evidence="8" id="KW-0408">Iron</keyword>
<feature type="domain" description="DOMON" evidence="11">
    <location>
        <begin position="55"/>
        <end position="166"/>
    </location>
</feature>
<dbReference type="PROSITE" id="PS50939">
    <property type="entry name" value="CYTOCHROME_B561"/>
    <property type="match status" value="1"/>
</dbReference>
<evidence type="ECO:0000256" key="4">
    <source>
        <dbReference type="ARBA" id="ARBA00022729"/>
    </source>
</evidence>
<evidence type="ECO:0000256" key="2">
    <source>
        <dbReference type="ARBA" id="ARBA00022448"/>
    </source>
</evidence>
<keyword evidence="8" id="KW-0479">Metal-binding</keyword>
<feature type="transmembrane region" description="Helical" evidence="9">
    <location>
        <begin position="308"/>
        <end position="331"/>
    </location>
</feature>
<keyword evidence="3 9" id="KW-0812">Transmembrane</keyword>
<accession>A0AAP0JR99</accession>
<evidence type="ECO:0000256" key="7">
    <source>
        <dbReference type="ARBA" id="ARBA00023136"/>
    </source>
</evidence>
<evidence type="ECO:0000313" key="14">
    <source>
        <dbReference type="Proteomes" id="UP001417504"/>
    </source>
</evidence>
<gene>
    <name evidence="13" type="ORF">Sjap_009341</name>
</gene>
<feature type="transmembrane region" description="Helical" evidence="9">
    <location>
        <begin position="216"/>
        <end position="233"/>
    </location>
</feature>
<evidence type="ECO:0000259" key="11">
    <source>
        <dbReference type="PROSITE" id="PS50836"/>
    </source>
</evidence>
<proteinExistence type="predicted"/>
<dbReference type="PROSITE" id="PS50836">
    <property type="entry name" value="DOMON"/>
    <property type="match status" value="1"/>
</dbReference>
<dbReference type="InterPro" id="IPR045266">
    <property type="entry name" value="DOH_DOMON"/>
</dbReference>
<evidence type="ECO:0000259" key="12">
    <source>
        <dbReference type="PROSITE" id="PS50939"/>
    </source>
</evidence>
<feature type="binding site" description="axial binding residue" evidence="8">
    <location>
        <position position="276"/>
    </location>
    <ligand>
        <name>heme b</name>
        <dbReference type="ChEBI" id="CHEBI:60344"/>
        <label>1</label>
    </ligand>
    <ligandPart>
        <name>Fe</name>
        <dbReference type="ChEBI" id="CHEBI:18248"/>
    </ligandPart>
</feature>
<feature type="domain" description="Cytochrome b561" evidence="12">
    <location>
        <begin position="172"/>
        <end position="366"/>
    </location>
</feature>
<comment type="subcellular location">
    <subcellularLocation>
        <location evidence="1">Membrane</location>
    </subcellularLocation>
</comment>
<feature type="binding site" description="axial binding residue" evidence="8">
    <location>
        <position position="312"/>
    </location>
    <ligand>
        <name>heme b</name>
        <dbReference type="ChEBI" id="CHEBI:60344"/>
        <label>1</label>
    </ligand>
    <ligandPart>
        <name>Fe</name>
        <dbReference type="ChEBI" id="CHEBI:18248"/>
    </ligandPart>
</feature>
<dbReference type="PANTHER" id="PTHR23130">
    <property type="entry name" value="CYTOCHROME B561 AND DOMON DOMAIN-CONTAINING PROTEIN"/>
    <property type="match status" value="1"/>
</dbReference>
<dbReference type="CDD" id="cd09631">
    <property type="entry name" value="DOMON_DOH"/>
    <property type="match status" value="1"/>
</dbReference>
<dbReference type="AlphaFoldDB" id="A0AAP0JR99"/>
<reference evidence="13 14" key="1">
    <citation type="submission" date="2024-01" db="EMBL/GenBank/DDBJ databases">
        <title>Genome assemblies of Stephania.</title>
        <authorList>
            <person name="Yang L."/>
        </authorList>
    </citation>
    <scope>NUCLEOTIDE SEQUENCE [LARGE SCALE GENOMIC DNA]</scope>
    <source>
        <strain evidence="13">QJT</strain>
        <tissue evidence="13">Leaf</tissue>
    </source>
</reference>
<feature type="transmembrane region" description="Helical" evidence="9">
    <location>
        <begin position="343"/>
        <end position="364"/>
    </location>
</feature>
<dbReference type="InterPro" id="IPR017214">
    <property type="entry name" value="UCP037471"/>
</dbReference>
<evidence type="ECO:0000256" key="3">
    <source>
        <dbReference type="ARBA" id="ARBA00022692"/>
    </source>
</evidence>
<keyword evidence="2" id="KW-0813">Transport</keyword>
<dbReference type="GO" id="GO:0016020">
    <property type="term" value="C:membrane"/>
    <property type="evidence" value="ECO:0007669"/>
    <property type="project" value="UniProtKB-SubCell"/>
</dbReference>
<evidence type="ECO:0000256" key="8">
    <source>
        <dbReference type="PIRSR" id="PIRSR037471-1"/>
    </source>
</evidence>
<feature type="signal peptide" evidence="10">
    <location>
        <begin position="1"/>
        <end position="20"/>
    </location>
</feature>
<evidence type="ECO:0000256" key="9">
    <source>
        <dbReference type="SAM" id="Phobius"/>
    </source>
</evidence>
<dbReference type="EMBL" id="JBBNAE010000003">
    <property type="protein sequence ID" value="KAK9138747.1"/>
    <property type="molecule type" value="Genomic_DNA"/>
</dbReference>
<evidence type="ECO:0008006" key="15">
    <source>
        <dbReference type="Google" id="ProtNLM"/>
    </source>
</evidence>
<name>A0AAP0JR99_9MAGN</name>
<comment type="caution">
    <text evidence="13">The sequence shown here is derived from an EMBL/GenBank/DDBJ whole genome shotgun (WGS) entry which is preliminary data.</text>
</comment>
<feature type="transmembrane region" description="Helical" evidence="9">
    <location>
        <begin position="245"/>
        <end position="265"/>
    </location>
</feature>
<keyword evidence="4 10" id="KW-0732">Signal</keyword>
<dbReference type="Pfam" id="PF03188">
    <property type="entry name" value="Cytochrom_B561"/>
    <property type="match status" value="1"/>
</dbReference>
<organism evidence="13 14">
    <name type="scientific">Stephania japonica</name>
    <dbReference type="NCBI Taxonomy" id="461633"/>
    <lineage>
        <taxon>Eukaryota</taxon>
        <taxon>Viridiplantae</taxon>
        <taxon>Streptophyta</taxon>
        <taxon>Embryophyta</taxon>
        <taxon>Tracheophyta</taxon>
        <taxon>Spermatophyta</taxon>
        <taxon>Magnoliopsida</taxon>
        <taxon>Ranunculales</taxon>
        <taxon>Menispermaceae</taxon>
        <taxon>Menispermoideae</taxon>
        <taxon>Cissampelideae</taxon>
        <taxon>Stephania</taxon>
    </lineage>
</organism>
<dbReference type="PIRSF" id="PIRSF037471">
    <property type="entry name" value="UCP037471"/>
    <property type="match status" value="1"/>
</dbReference>
<dbReference type="InterPro" id="IPR005018">
    <property type="entry name" value="DOMON_domain"/>
</dbReference>
<evidence type="ECO:0000256" key="6">
    <source>
        <dbReference type="ARBA" id="ARBA00022989"/>
    </source>
</evidence>
<evidence type="ECO:0000256" key="5">
    <source>
        <dbReference type="ARBA" id="ARBA00022982"/>
    </source>
</evidence>
<evidence type="ECO:0000313" key="13">
    <source>
        <dbReference type="EMBL" id="KAK9138747.1"/>
    </source>
</evidence>
<dbReference type="Proteomes" id="UP001417504">
    <property type="component" value="Unassembled WGS sequence"/>
</dbReference>
<dbReference type="Gene3D" id="1.20.120.1770">
    <property type="match status" value="1"/>
</dbReference>
<keyword evidence="6 9" id="KW-1133">Transmembrane helix</keyword>
<feature type="chain" id="PRO_5043055315" description="Cytochrome b561 and DOMON domain-containing protein" evidence="10">
    <location>
        <begin position="21"/>
        <end position="366"/>
    </location>
</feature>
<evidence type="ECO:0000256" key="10">
    <source>
        <dbReference type="SAM" id="SignalP"/>
    </source>
</evidence>
<dbReference type="SMART" id="SM00665">
    <property type="entry name" value="B561"/>
    <property type="match status" value="1"/>
</dbReference>
<sequence>MRWAYSFITVLLIFFSSLSSIVISQSDSCNSVLNLNGSVPFETTNLVCLSVWQAQDYILRFVQNGPSLWSFVLSAPYTNAYVAIGFSPSGRMPGSSAVVGWSGSDGALVIKQYYLGDTNPSKVNPDQGELPIVPNSSAIKLQSSRLYLAFQLNTTQPLSRVLYSVGPRDRLPSSNNRLTEHRDKVSTRLNYQSGKLNYLPATTYANLRRGHGIVNMLGWGILMPIGVITARYLRHFDPIWFYSHVAIQMVAFVLGVSGVIAGFVLEDRLSVDVDKHKTVGIFILIFGCLQAIAILVRPDKSSKARKYWNWYHSNVGRVLIIFAIANVFYGIHLGDEGRGWNAGYGVAIALLILVAIGLEVRMWMRK</sequence>
<feature type="binding site" description="axial binding residue" evidence="8">
    <location>
        <position position="211"/>
    </location>
    <ligand>
        <name>heme b</name>
        <dbReference type="ChEBI" id="CHEBI:60344"/>
        <label>1</label>
    </ligand>
    <ligandPart>
        <name>Fe</name>
        <dbReference type="ChEBI" id="CHEBI:18248"/>
    </ligandPart>
</feature>
<keyword evidence="7 9" id="KW-0472">Membrane</keyword>
<dbReference type="SMART" id="SM00664">
    <property type="entry name" value="DoH"/>
    <property type="match status" value="1"/>
</dbReference>